<organism evidence="7 8">
    <name type="scientific">Discina gigas</name>
    <dbReference type="NCBI Taxonomy" id="1032678"/>
    <lineage>
        <taxon>Eukaryota</taxon>
        <taxon>Fungi</taxon>
        <taxon>Dikarya</taxon>
        <taxon>Ascomycota</taxon>
        <taxon>Pezizomycotina</taxon>
        <taxon>Pezizomycetes</taxon>
        <taxon>Pezizales</taxon>
        <taxon>Discinaceae</taxon>
        <taxon>Discina</taxon>
    </lineage>
</organism>
<protein>
    <submittedName>
        <fullName evidence="7">Uncharacterized protein</fullName>
    </submittedName>
</protein>
<reference evidence="7 8" key="1">
    <citation type="submission" date="2024-02" db="EMBL/GenBank/DDBJ databases">
        <title>Discinaceae phylogenomics.</title>
        <authorList>
            <person name="Dirks A.C."/>
            <person name="James T.Y."/>
        </authorList>
    </citation>
    <scope>NUCLEOTIDE SEQUENCE [LARGE SCALE GENOMIC DNA]</scope>
    <source>
        <strain evidence="7 8">ACD0624</strain>
    </source>
</reference>
<evidence type="ECO:0000313" key="8">
    <source>
        <dbReference type="Proteomes" id="UP001447188"/>
    </source>
</evidence>
<dbReference type="Proteomes" id="UP001447188">
    <property type="component" value="Unassembled WGS sequence"/>
</dbReference>
<evidence type="ECO:0000256" key="5">
    <source>
        <dbReference type="ARBA" id="ARBA00023136"/>
    </source>
</evidence>
<dbReference type="SUPFAM" id="SSF103473">
    <property type="entry name" value="MFS general substrate transporter"/>
    <property type="match status" value="1"/>
</dbReference>
<gene>
    <name evidence="7" type="ORF">Q9L58_006138</name>
</gene>
<dbReference type="InterPro" id="IPR036259">
    <property type="entry name" value="MFS_trans_sf"/>
</dbReference>
<name>A0ABR3GG69_9PEZI</name>
<keyword evidence="3 6" id="KW-0812">Transmembrane</keyword>
<dbReference type="PANTHER" id="PTHR23513">
    <property type="entry name" value="INTEGRAL MEMBRANE EFFLUX PROTEIN-RELATED"/>
    <property type="match status" value="1"/>
</dbReference>
<evidence type="ECO:0000256" key="4">
    <source>
        <dbReference type="ARBA" id="ARBA00022989"/>
    </source>
</evidence>
<keyword evidence="5 6" id="KW-0472">Membrane</keyword>
<evidence type="ECO:0000256" key="1">
    <source>
        <dbReference type="ARBA" id="ARBA00004651"/>
    </source>
</evidence>
<evidence type="ECO:0000256" key="2">
    <source>
        <dbReference type="ARBA" id="ARBA00022475"/>
    </source>
</evidence>
<comment type="caution">
    <text evidence="7">The sequence shown here is derived from an EMBL/GenBank/DDBJ whole genome shotgun (WGS) entry which is preliminary data.</text>
</comment>
<evidence type="ECO:0000256" key="3">
    <source>
        <dbReference type="ARBA" id="ARBA00022692"/>
    </source>
</evidence>
<evidence type="ECO:0000256" key="6">
    <source>
        <dbReference type="SAM" id="Phobius"/>
    </source>
</evidence>
<evidence type="ECO:0000313" key="7">
    <source>
        <dbReference type="EMBL" id="KAL0634944.1"/>
    </source>
</evidence>
<feature type="transmembrane region" description="Helical" evidence="6">
    <location>
        <begin position="373"/>
        <end position="393"/>
    </location>
</feature>
<dbReference type="PANTHER" id="PTHR23513:SF6">
    <property type="entry name" value="MAJOR FACILITATOR SUPERFAMILY ASSOCIATED DOMAIN-CONTAINING PROTEIN"/>
    <property type="match status" value="1"/>
</dbReference>
<feature type="transmembrane region" description="Helical" evidence="6">
    <location>
        <begin position="105"/>
        <end position="124"/>
    </location>
</feature>
<feature type="transmembrane region" description="Helical" evidence="6">
    <location>
        <begin position="340"/>
        <end position="361"/>
    </location>
</feature>
<accession>A0ABR3GG69</accession>
<feature type="transmembrane region" description="Helical" evidence="6">
    <location>
        <begin position="229"/>
        <end position="252"/>
    </location>
</feature>
<feature type="transmembrane region" description="Helical" evidence="6">
    <location>
        <begin position="295"/>
        <end position="320"/>
    </location>
</feature>
<proteinExistence type="predicted"/>
<dbReference type="EMBL" id="JBBBZM010000081">
    <property type="protein sequence ID" value="KAL0634944.1"/>
    <property type="molecule type" value="Genomic_DNA"/>
</dbReference>
<keyword evidence="4 6" id="KW-1133">Transmembrane helix</keyword>
<feature type="transmembrane region" description="Helical" evidence="6">
    <location>
        <begin position="61"/>
        <end position="85"/>
    </location>
</feature>
<keyword evidence="8" id="KW-1185">Reference proteome</keyword>
<comment type="subcellular location">
    <subcellularLocation>
        <location evidence="1">Cell membrane</location>
        <topology evidence="1">Multi-pass membrane protein</topology>
    </subcellularLocation>
</comment>
<sequence>MSSSSGTTSSLILNSRVIALEKWGDEKHQKYGLLRGLDQLFQCVGSILVAPLIRRFPIRNILICAAGVFGFLSAILMVVDVSTGGRIKIPDDPELSLPTDYHGKYSPNVMFPVVCASGIVYGMVELIRRVIPRDIVGGDIGKLQQMDALVSYPLTDPSNKNSYFTQVGHGIMYFGLAISEGASIIFSNRKFIWLPIGYSLALYGHRYLENGILPIISEDIFHDPAYSRILVCGSNLGELVGALTVFLFGNMVPSPIPWLRLDACLLLLTWVLPFYRRSDPTTHTRKGPPIDAKWVWRLTPLLIPISFGWAAGDVSLAAYIQASLTSRQKNAKISSLGSVMAFLYSTYIIMFAVMSPALGVFADKNDDPRATVLCIGAVQFTVLAGVLLGSTFVPEGA</sequence>
<keyword evidence="2" id="KW-1003">Cell membrane</keyword>